<protein>
    <submittedName>
        <fullName evidence="3">DUF2628 domain-containing protein</fullName>
    </submittedName>
</protein>
<keyword evidence="4" id="KW-1185">Reference proteome</keyword>
<keyword evidence="2" id="KW-0812">Transmembrane</keyword>
<evidence type="ECO:0000256" key="1">
    <source>
        <dbReference type="SAM" id="MobiDB-lite"/>
    </source>
</evidence>
<keyword evidence="2" id="KW-1133">Transmembrane helix</keyword>
<accession>A0A5C4XB40</accession>
<dbReference type="Proteomes" id="UP000311605">
    <property type="component" value="Unassembled WGS sequence"/>
</dbReference>
<dbReference type="AlphaFoldDB" id="A0A5C4XB40"/>
<feature type="transmembrane region" description="Helical" evidence="2">
    <location>
        <begin position="112"/>
        <end position="130"/>
    </location>
</feature>
<evidence type="ECO:0000256" key="2">
    <source>
        <dbReference type="SAM" id="Phobius"/>
    </source>
</evidence>
<proteinExistence type="predicted"/>
<evidence type="ECO:0000313" key="3">
    <source>
        <dbReference type="EMBL" id="TNM60628.1"/>
    </source>
</evidence>
<dbReference type="OrthoDB" id="7285394at2"/>
<organism evidence="3 4">
    <name type="scientific">Aliirhizobium smilacinae</name>
    <dbReference type="NCBI Taxonomy" id="1395944"/>
    <lineage>
        <taxon>Bacteria</taxon>
        <taxon>Pseudomonadati</taxon>
        <taxon>Pseudomonadota</taxon>
        <taxon>Alphaproteobacteria</taxon>
        <taxon>Hyphomicrobiales</taxon>
        <taxon>Rhizobiaceae</taxon>
        <taxon>Aliirhizobium</taxon>
    </lineage>
</organism>
<gene>
    <name evidence="3" type="ORF">FHP24_25690</name>
</gene>
<reference evidence="3 4" key="1">
    <citation type="submission" date="2019-06" db="EMBL/GenBank/DDBJ databases">
        <title>The draft genome of Rhizobium smilacinae PTYR-5.</title>
        <authorList>
            <person name="Liu L."/>
            <person name="Li L."/>
            <person name="Zhang X."/>
        </authorList>
    </citation>
    <scope>NUCLEOTIDE SEQUENCE [LARGE SCALE GENOMIC DNA]</scope>
    <source>
        <strain evidence="3 4">PTYR-5</strain>
    </source>
</reference>
<dbReference type="InterPro" id="IPR024399">
    <property type="entry name" value="DUF2628"/>
</dbReference>
<dbReference type="Pfam" id="PF10947">
    <property type="entry name" value="DUF2628"/>
    <property type="match status" value="1"/>
</dbReference>
<dbReference type="EMBL" id="VDMN01000008">
    <property type="protein sequence ID" value="TNM60628.1"/>
    <property type="molecule type" value="Genomic_DNA"/>
</dbReference>
<sequence>MISPRPASNPWRAYCAPRPKLIRDRPIAFPRPRERSPDRLRSRSLRSYLVLIPPNGPEKDHRSTLFLPDGFSWAALLFSWIWLIWHRLWIVGIVVLVLQAASAVLFEMPGLWLAGALLGLATHVLVALEGRNHYGNSLIRRGWTLESVISAMDRQTAEEIYFSSLPQPAEQALPHSAEWANKSKQPPVSGWQGPALGLFDHGGR</sequence>
<comment type="caution">
    <text evidence="3">The sequence shown here is derived from an EMBL/GenBank/DDBJ whole genome shotgun (WGS) entry which is preliminary data.</text>
</comment>
<feature type="region of interest" description="Disordered" evidence="1">
    <location>
        <begin position="180"/>
        <end position="204"/>
    </location>
</feature>
<keyword evidence="2" id="KW-0472">Membrane</keyword>
<name>A0A5C4XB40_9HYPH</name>
<evidence type="ECO:0000313" key="4">
    <source>
        <dbReference type="Proteomes" id="UP000311605"/>
    </source>
</evidence>